<dbReference type="Proteomes" id="UP000231632">
    <property type="component" value="Unassembled WGS sequence"/>
</dbReference>
<organism evidence="8 9">
    <name type="scientific">Mariprofundus micogutta</name>
    <dbReference type="NCBI Taxonomy" id="1921010"/>
    <lineage>
        <taxon>Bacteria</taxon>
        <taxon>Pseudomonadati</taxon>
        <taxon>Pseudomonadota</taxon>
        <taxon>Candidatius Mariprofundia</taxon>
        <taxon>Mariprofundales</taxon>
        <taxon>Mariprofundaceae</taxon>
        <taxon>Mariprofundus</taxon>
    </lineage>
</organism>
<evidence type="ECO:0000256" key="3">
    <source>
        <dbReference type="ARBA" id="ARBA00023082"/>
    </source>
</evidence>
<dbReference type="STRING" id="1921010.MMIC_P1101"/>
<reference evidence="8 9" key="1">
    <citation type="journal article" date="2017" name="Arch. Microbiol.">
        <title>Mariprofundus micogutta sp. nov., a novel iron-oxidizing zetaproteobacterium isolated from a deep-sea hydrothermal field at the Bayonnaise knoll of the Izu-Ogasawara arc, and a description of Mariprofundales ord. nov. and Zetaproteobacteria classis nov.</title>
        <authorList>
            <person name="Makita H."/>
            <person name="Tanaka E."/>
            <person name="Mitsunobu S."/>
            <person name="Miyazaki M."/>
            <person name="Nunoura T."/>
            <person name="Uematsu K."/>
            <person name="Takaki Y."/>
            <person name="Nishi S."/>
            <person name="Shimamura S."/>
            <person name="Takai K."/>
        </authorList>
    </citation>
    <scope>NUCLEOTIDE SEQUENCE [LARGE SCALE GENOMIC DNA]</scope>
    <source>
        <strain evidence="8 9">ET2</strain>
    </source>
</reference>
<dbReference type="NCBIfam" id="TIGR02937">
    <property type="entry name" value="sigma70-ECF"/>
    <property type="match status" value="1"/>
</dbReference>
<evidence type="ECO:0000313" key="8">
    <source>
        <dbReference type="EMBL" id="GAV20139.1"/>
    </source>
</evidence>
<proteinExistence type="inferred from homology"/>
<protein>
    <recommendedName>
        <fullName evidence="5">RNA polymerase sigma factor SigZ</fullName>
    </recommendedName>
</protein>
<dbReference type="InterPro" id="IPR013324">
    <property type="entry name" value="RNA_pol_sigma_r3/r4-like"/>
</dbReference>
<dbReference type="AlphaFoldDB" id="A0A1L8CMR8"/>
<comment type="similarity">
    <text evidence="1">Belongs to the sigma-70 factor family. ECF subfamily.</text>
</comment>
<dbReference type="Gene3D" id="1.10.1740.10">
    <property type="match status" value="1"/>
</dbReference>
<dbReference type="InterPro" id="IPR014284">
    <property type="entry name" value="RNA_pol_sigma-70_dom"/>
</dbReference>
<evidence type="ECO:0000256" key="1">
    <source>
        <dbReference type="ARBA" id="ARBA00010641"/>
    </source>
</evidence>
<keyword evidence="2" id="KW-0805">Transcription regulation</keyword>
<evidence type="ECO:0000256" key="5">
    <source>
        <dbReference type="NCBIfam" id="TIGR02959"/>
    </source>
</evidence>
<evidence type="ECO:0000313" key="9">
    <source>
        <dbReference type="Proteomes" id="UP000231632"/>
    </source>
</evidence>
<dbReference type="SUPFAM" id="SSF88659">
    <property type="entry name" value="Sigma3 and sigma4 domains of RNA polymerase sigma factors"/>
    <property type="match status" value="1"/>
</dbReference>
<dbReference type="EMBL" id="BDFD01000007">
    <property type="protein sequence ID" value="GAV20139.1"/>
    <property type="molecule type" value="Genomic_DNA"/>
</dbReference>
<dbReference type="InterPro" id="IPR013325">
    <property type="entry name" value="RNA_pol_sigma_r2"/>
</dbReference>
<dbReference type="GO" id="GO:0006352">
    <property type="term" value="P:DNA-templated transcription initiation"/>
    <property type="evidence" value="ECO:0007669"/>
    <property type="project" value="InterPro"/>
</dbReference>
<dbReference type="GO" id="GO:0003677">
    <property type="term" value="F:DNA binding"/>
    <property type="evidence" value="ECO:0007669"/>
    <property type="project" value="InterPro"/>
</dbReference>
<dbReference type="PANTHER" id="PTHR43133:SF62">
    <property type="entry name" value="RNA POLYMERASE SIGMA FACTOR SIGZ"/>
    <property type="match status" value="1"/>
</dbReference>
<feature type="domain" description="RNA polymerase sigma-70 region 2" evidence="6">
    <location>
        <begin position="14"/>
        <end position="77"/>
    </location>
</feature>
<evidence type="ECO:0000256" key="4">
    <source>
        <dbReference type="ARBA" id="ARBA00023163"/>
    </source>
</evidence>
<accession>A0A1L8CMR8</accession>
<dbReference type="InterPro" id="IPR039425">
    <property type="entry name" value="RNA_pol_sigma-70-like"/>
</dbReference>
<gene>
    <name evidence="8" type="ORF">MMIC_P1101</name>
</gene>
<dbReference type="RefSeq" id="WP_072659447.1">
    <property type="nucleotide sequence ID" value="NZ_BDFD01000007.1"/>
</dbReference>
<dbReference type="PANTHER" id="PTHR43133">
    <property type="entry name" value="RNA POLYMERASE ECF-TYPE SIGMA FACTO"/>
    <property type="match status" value="1"/>
</dbReference>
<dbReference type="InterPro" id="IPR013249">
    <property type="entry name" value="RNA_pol_sigma70_r4_t2"/>
</dbReference>
<evidence type="ECO:0000256" key="2">
    <source>
        <dbReference type="ARBA" id="ARBA00023015"/>
    </source>
</evidence>
<dbReference type="SUPFAM" id="SSF88946">
    <property type="entry name" value="Sigma2 domain of RNA polymerase sigma factors"/>
    <property type="match status" value="1"/>
</dbReference>
<name>A0A1L8CMR8_9PROT</name>
<comment type="caution">
    <text evidence="8">The sequence shown here is derived from an EMBL/GenBank/DDBJ whole genome shotgun (WGS) entry which is preliminary data.</text>
</comment>
<dbReference type="InterPro" id="IPR036388">
    <property type="entry name" value="WH-like_DNA-bd_sf"/>
</dbReference>
<dbReference type="Gene3D" id="1.10.10.10">
    <property type="entry name" value="Winged helix-like DNA-binding domain superfamily/Winged helix DNA-binding domain"/>
    <property type="match status" value="1"/>
</dbReference>
<dbReference type="GO" id="GO:0016987">
    <property type="term" value="F:sigma factor activity"/>
    <property type="evidence" value="ECO:0007669"/>
    <property type="project" value="UniProtKB-KW"/>
</dbReference>
<evidence type="ECO:0000259" key="7">
    <source>
        <dbReference type="Pfam" id="PF08281"/>
    </source>
</evidence>
<keyword evidence="3" id="KW-0731">Sigma factor</keyword>
<dbReference type="InterPro" id="IPR007627">
    <property type="entry name" value="RNA_pol_sigma70_r2"/>
</dbReference>
<evidence type="ECO:0000259" key="6">
    <source>
        <dbReference type="Pfam" id="PF04542"/>
    </source>
</evidence>
<keyword evidence="9" id="KW-1185">Reference proteome</keyword>
<dbReference type="InterPro" id="IPR014304">
    <property type="entry name" value="RNA_pol_sigma-Z"/>
</dbReference>
<dbReference type="Pfam" id="PF04542">
    <property type="entry name" value="Sigma70_r2"/>
    <property type="match status" value="1"/>
</dbReference>
<feature type="domain" description="RNA polymerase sigma factor 70 region 4 type 2" evidence="7">
    <location>
        <begin position="102"/>
        <end position="154"/>
    </location>
</feature>
<dbReference type="Pfam" id="PF08281">
    <property type="entry name" value="Sigma70_r4_2"/>
    <property type="match status" value="1"/>
</dbReference>
<keyword evidence="4" id="KW-0804">Transcription</keyword>
<dbReference type="NCBIfam" id="TIGR02959">
    <property type="entry name" value="SigZ"/>
    <property type="match status" value="1"/>
</dbReference>
<sequence length="178" mass="20559">MSQSDHGCLIRAWHQHSGELRSWLLKRVEDTTEAEDLLQEVFFKALLQKERFCRVENARAWLFRVTSNAVIDRYRLRKDHVPLPDDIVQHEEVGVAVDDLSQCIPRVLSELSQPDREAITLCDLDGMSQQRYAEMKGITLAAAKSRVQRARKRLRQTLEINCKVQLNDAGNVCCFVPR</sequence>